<keyword evidence="4" id="KW-0670">Pyruvate</keyword>
<dbReference type="InterPro" id="IPR009014">
    <property type="entry name" value="Transketo_C/PFOR_II"/>
</dbReference>
<dbReference type="GO" id="GO:0006979">
    <property type="term" value="P:response to oxidative stress"/>
    <property type="evidence" value="ECO:0007669"/>
    <property type="project" value="TreeGrafter"/>
</dbReference>
<dbReference type="InterPro" id="IPR033412">
    <property type="entry name" value="PFOR_II"/>
</dbReference>
<dbReference type="InterPro" id="IPR050722">
    <property type="entry name" value="Pyruvate:ferred/Flavod_OxRd"/>
</dbReference>
<protein>
    <submittedName>
        <fullName evidence="4">Pyruvate ferredoxin oxidoreductase</fullName>
    </submittedName>
</protein>
<dbReference type="GO" id="GO:0019752">
    <property type="term" value="P:carboxylic acid metabolic process"/>
    <property type="evidence" value="ECO:0007669"/>
    <property type="project" value="UniProtKB-ARBA"/>
</dbReference>
<dbReference type="SUPFAM" id="SSF52518">
    <property type="entry name" value="Thiamin diphosphate-binding fold (THDP-binding)"/>
    <property type="match status" value="1"/>
</dbReference>
<dbReference type="Gene3D" id="3.40.50.920">
    <property type="match status" value="1"/>
</dbReference>
<dbReference type="AlphaFoldDB" id="A0A7V2B1P5"/>
<evidence type="ECO:0000313" key="4">
    <source>
        <dbReference type="EMBL" id="HER96610.1"/>
    </source>
</evidence>
<dbReference type="PANTHER" id="PTHR32154:SF0">
    <property type="entry name" value="PYRUVATE-FLAVODOXIN OXIDOREDUCTASE-RELATED"/>
    <property type="match status" value="1"/>
</dbReference>
<dbReference type="GO" id="GO:0016903">
    <property type="term" value="F:oxidoreductase activity, acting on the aldehyde or oxo group of donors"/>
    <property type="evidence" value="ECO:0007669"/>
    <property type="project" value="UniProtKB-ARBA"/>
</dbReference>
<dbReference type="CDD" id="cd07034">
    <property type="entry name" value="TPP_PYR_PFOR_IOR-alpha_like"/>
    <property type="match status" value="1"/>
</dbReference>
<proteinExistence type="predicted"/>
<accession>A0A7V2B1P5</accession>
<dbReference type="FunFam" id="3.40.50.920:FF:000010">
    <property type="entry name" value="Pyruvate ferredoxin oxidoreductase, alpha subunit"/>
    <property type="match status" value="1"/>
</dbReference>
<evidence type="ECO:0000259" key="2">
    <source>
        <dbReference type="Pfam" id="PF01855"/>
    </source>
</evidence>
<comment type="caution">
    <text evidence="4">The sequence shown here is derived from an EMBL/GenBank/DDBJ whole genome shotgun (WGS) entry which is preliminary data.</text>
</comment>
<evidence type="ECO:0000259" key="3">
    <source>
        <dbReference type="Pfam" id="PF17147"/>
    </source>
</evidence>
<dbReference type="FunFam" id="3.40.50.970:FF:000012">
    <property type="entry name" value="Pyruvate:ferredoxin (Flavodoxin) oxidoreductase"/>
    <property type="match status" value="1"/>
</dbReference>
<name>A0A7V2B1P5_RHOMR</name>
<dbReference type="EMBL" id="DSGB01000006">
    <property type="protein sequence ID" value="HER96610.1"/>
    <property type="molecule type" value="Genomic_DNA"/>
</dbReference>
<reference evidence="4" key="1">
    <citation type="journal article" date="2020" name="mSystems">
        <title>Genome- and Community-Level Interaction Insights into Carbon Utilization and Element Cycling Functions of Hydrothermarchaeota in Hydrothermal Sediment.</title>
        <authorList>
            <person name="Zhou Z."/>
            <person name="Liu Y."/>
            <person name="Xu W."/>
            <person name="Pan J."/>
            <person name="Luo Z.H."/>
            <person name="Li M."/>
        </authorList>
    </citation>
    <scope>NUCLEOTIDE SEQUENCE [LARGE SCALE GENOMIC DNA]</scope>
    <source>
        <strain evidence="4">SpSt-143</strain>
    </source>
</reference>
<sequence length="400" mass="43925">MALGVIPRLEAAQLLTGAQAVAHAMRQIEPDVVPVYPITPQTPIVEEFAQMVADGRCDTEIINVESEHSAMSAAIGASVAGARVMTATASQGLALMIEVLYIAASMRCPIVMPLGNRALSGPINIHCDHSDAMLARDSGAVQIFTENGQEAYDYTLMAVRLAEDERVRLPVLVNLDGFTLTHSAEAVELLADEVARAFVGRYRPHYPLLDTRRPTTQGPFDMPDFYYEHKRQQDEALRSVLTVFPEVQHAYAEATGRNYLGYYEAYCLEDADFALVVLGSTAGTAKAVVEALREEGQRVGLLKLWLFRPFPHAAVANALRGKQAVAVMDRALSFGSWGPLYTEMAAALYGLPEAERPQLYNFTYGLGGRDVTPDQIAEAFRRIQDPRTPTQHMHYLGVRA</sequence>
<keyword evidence="1" id="KW-0560">Oxidoreductase</keyword>
<dbReference type="InterPro" id="IPR029061">
    <property type="entry name" value="THDP-binding"/>
</dbReference>
<dbReference type="PANTHER" id="PTHR32154">
    <property type="entry name" value="PYRUVATE-FLAVODOXIN OXIDOREDUCTASE-RELATED"/>
    <property type="match status" value="1"/>
</dbReference>
<feature type="domain" description="Pyruvate:ferredoxin oxidoreductase core" evidence="3">
    <location>
        <begin position="271"/>
        <end position="376"/>
    </location>
</feature>
<dbReference type="Pfam" id="PF17147">
    <property type="entry name" value="PFOR_II"/>
    <property type="match status" value="1"/>
</dbReference>
<evidence type="ECO:0000256" key="1">
    <source>
        <dbReference type="ARBA" id="ARBA00023002"/>
    </source>
</evidence>
<dbReference type="Pfam" id="PF01855">
    <property type="entry name" value="POR_N"/>
    <property type="match status" value="1"/>
</dbReference>
<feature type="domain" description="Pyruvate flavodoxin/ferredoxin oxidoreductase pyrimidine binding" evidence="2">
    <location>
        <begin position="23"/>
        <end position="246"/>
    </location>
</feature>
<organism evidence="4">
    <name type="scientific">Rhodothermus marinus</name>
    <name type="common">Rhodothermus obamensis</name>
    <dbReference type="NCBI Taxonomy" id="29549"/>
    <lineage>
        <taxon>Bacteria</taxon>
        <taxon>Pseudomonadati</taxon>
        <taxon>Rhodothermota</taxon>
        <taxon>Rhodothermia</taxon>
        <taxon>Rhodothermales</taxon>
        <taxon>Rhodothermaceae</taxon>
        <taxon>Rhodothermus</taxon>
    </lineage>
</organism>
<dbReference type="SUPFAM" id="SSF52922">
    <property type="entry name" value="TK C-terminal domain-like"/>
    <property type="match status" value="1"/>
</dbReference>
<dbReference type="InterPro" id="IPR002880">
    <property type="entry name" value="Pyrv_Fd/Flavodoxin_OxRdtase_N"/>
</dbReference>
<dbReference type="Gene3D" id="3.40.50.970">
    <property type="match status" value="1"/>
</dbReference>
<gene>
    <name evidence="4" type="primary">porA</name>
    <name evidence="4" type="ORF">ENO59_08865</name>
</gene>